<evidence type="ECO:0000256" key="3">
    <source>
        <dbReference type="ARBA" id="ARBA00022692"/>
    </source>
</evidence>
<keyword evidence="9" id="KW-1185">Reference proteome</keyword>
<dbReference type="GO" id="GO:0007635">
    <property type="term" value="P:chemosensory behavior"/>
    <property type="evidence" value="ECO:0007669"/>
    <property type="project" value="TreeGrafter"/>
</dbReference>
<feature type="transmembrane region" description="Helical" evidence="8">
    <location>
        <begin position="81"/>
        <end position="100"/>
    </location>
</feature>
<dbReference type="GO" id="GO:0008049">
    <property type="term" value="P:male courtship behavior"/>
    <property type="evidence" value="ECO:0007669"/>
    <property type="project" value="TreeGrafter"/>
</dbReference>
<keyword evidence="4 8" id="KW-1133">Transmembrane helix</keyword>
<feature type="transmembrane region" description="Helical" evidence="8">
    <location>
        <begin position="354"/>
        <end position="371"/>
    </location>
</feature>
<keyword evidence="5 8" id="KW-0472">Membrane</keyword>
<name>A0AB40DL46_DROSZ</name>
<protein>
    <recommendedName>
        <fullName evidence="8">Gustatory receptor</fullName>
    </recommendedName>
</protein>
<comment type="function">
    <text evidence="8">Gustatory receptor which mediates acceptance or avoidance behavior, depending on its substrates.</text>
</comment>
<gene>
    <name evidence="10" type="primary">Gr39a</name>
</gene>
<evidence type="ECO:0000256" key="6">
    <source>
        <dbReference type="ARBA" id="ARBA00023170"/>
    </source>
</evidence>
<dbReference type="PANTHER" id="PTHR21143">
    <property type="entry name" value="INVERTEBRATE GUSTATORY RECEPTOR"/>
    <property type="match status" value="1"/>
</dbReference>
<feature type="transmembrane region" description="Helical" evidence="8">
    <location>
        <begin position="7"/>
        <end position="28"/>
    </location>
</feature>
<dbReference type="PANTHER" id="PTHR21143:SF133">
    <property type="entry name" value="GUSTATORY AND PHEROMONE RECEPTOR 32A-RELATED"/>
    <property type="match status" value="1"/>
</dbReference>
<dbReference type="InterPro" id="IPR013604">
    <property type="entry name" value="7TM_chemorcpt"/>
</dbReference>
<dbReference type="GO" id="GO:0007165">
    <property type="term" value="P:signal transduction"/>
    <property type="evidence" value="ECO:0007669"/>
    <property type="project" value="UniProtKB-KW"/>
</dbReference>
<dbReference type="GO" id="GO:0030424">
    <property type="term" value="C:axon"/>
    <property type="evidence" value="ECO:0007669"/>
    <property type="project" value="TreeGrafter"/>
</dbReference>
<dbReference type="Pfam" id="PF08395">
    <property type="entry name" value="7tm_7"/>
    <property type="match status" value="1"/>
</dbReference>
<evidence type="ECO:0000256" key="2">
    <source>
        <dbReference type="ARBA" id="ARBA00022475"/>
    </source>
</evidence>
<keyword evidence="7 8" id="KW-0807">Transducer</keyword>
<keyword evidence="6 8" id="KW-0675">Receptor</keyword>
<dbReference type="GO" id="GO:0050909">
    <property type="term" value="P:sensory perception of taste"/>
    <property type="evidence" value="ECO:0007669"/>
    <property type="project" value="InterPro"/>
</dbReference>
<evidence type="ECO:0000313" key="10">
    <source>
        <dbReference type="RefSeq" id="XP_065724935.2"/>
    </source>
</evidence>
<dbReference type="AlphaFoldDB" id="A0AB40DL46"/>
<feature type="transmembrane region" description="Helical" evidence="8">
    <location>
        <begin position="239"/>
        <end position="263"/>
    </location>
</feature>
<dbReference type="GO" id="GO:0030425">
    <property type="term" value="C:dendrite"/>
    <property type="evidence" value="ECO:0007669"/>
    <property type="project" value="TreeGrafter"/>
</dbReference>
<evidence type="ECO:0000256" key="4">
    <source>
        <dbReference type="ARBA" id="ARBA00022989"/>
    </source>
</evidence>
<keyword evidence="3 8" id="KW-0812">Transmembrane</keyword>
<proteinExistence type="inferred from homology"/>
<feature type="transmembrane region" description="Helical" evidence="8">
    <location>
        <begin position="161"/>
        <end position="182"/>
    </location>
</feature>
<feature type="transmembrane region" description="Helical" evidence="8">
    <location>
        <begin position="40"/>
        <end position="61"/>
    </location>
</feature>
<evidence type="ECO:0000256" key="7">
    <source>
        <dbReference type="ARBA" id="ARBA00023224"/>
    </source>
</evidence>
<keyword evidence="2 8" id="KW-1003">Cell membrane</keyword>
<evidence type="ECO:0000256" key="5">
    <source>
        <dbReference type="ARBA" id="ARBA00023136"/>
    </source>
</evidence>
<evidence type="ECO:0000256" key="8">
    <source>
        <dbReference type="RuleBase" id="RU363108"/>
    </source>
</evidence>
<dbReference type="Proteomes" id="UP001652628">
    <property type="component" value="Chromosome 2L"/>
</dbReference>
<evidence type="ECO:0000256" key="1">
    <source>
        <dbReference type="ARBA" id="ARBA00004651"/>
    </source>
</evidence>
<comment type="subcellular location">
    <subcellularLocation>
        <location evidence="1 8">Cell membrane</location>
        <topology evidence="1 8">Multi-pass membrane protein</topology>
    </subcellularLocation>
</comment>
<dbReference type="RefSeq" id="XP_065724935.2">
    <property type="nucleotide sequence ID" value="XM_065868863.2"/>
</dbReference>
<dbReference type="GO" id="GO:0043025">
    <property type="term" value="C:neuronal cell body"/>
    <property type="evidence" value="ECO:0007669"/>
    <property type="project" value="TreeGrafter"/>
</dbReference>
<dbReference type="GeneID" id="108020919"/>
<sequence length="384" mass="44125">MTLGGELRVYLLTLKCIGLLCITFVYHSGYRLQATRTDDIISLIGLLSSQFLSLVALGHVITKPQEYKLDVYGLVGNTYFVANYGMSCLTICLIHLYFYVRRGRLTSLISLLLHHNRMDLKNRHATEFARMYAVYVSQVLLTGFLQTRVFNHSGFQMWQTVLLTAFSTYSYVLIGLIVALHYCLVRISTSLLLLNNQEITKIVRLNLTFPKTFCALRLRQRSRLLWVCNQQLSSDFGLVLVPIMAFLLFSAPAAPFYLITIIFRIDALRVERQYLWHALPTMLLWNLPILVAILMTLHTDVVGREANKTAKILAKVPRTGTGLDRMIEKFLLKNLRQQPILTAYGFFALDKSTLFKLFTAIFTYMVILVQFKEMENTTKTINKF</sequence>
<reference evidence="10" key="1">
    <citation type="submission" date="2025-08" db="UniProtKB">
        <authorList>
            <consortium name="RefSeq"/>
        </authorList>
    </citation>
    <scope>IDENTIFICATION</scope>
</reference>
<accession>A0AB40DL46</accession>
<organism evidence="9 10">
    <name type="scientific">Drosophila suzukii</name>
    <name type="common">Spotted-wing drosophila fruit fly</name>
    <dbReference type="NCBI Taxonomy" id="28584"/>
    <lineage>
        <taxon>Eukaryota</taxon>
        <taxon>Metazoa</taxon>
        <taxon>Ecdysozoa</taxon>
        <taxon>Arthropoda</taxon>
        <taxon>Hexapoda</taxon>
        <taxon>Insecta</taxon>
        <taxon>Pterygota</taxon>
        <taxon>Neoptera</taxon>
        <taxon>Endopterygota</taxon>
        <taxon>Diptera</taxon>
        <taxon>Brachycera</taxon>
        <taxon>Muscomorpha</taxon>
        <taxon>Ephydroidea</taxon>
        <taxon>Drosophilidae</taxon>
        <taxon>Drosophila</taxon>
        <taxon>Sophophora</taxon>
    </lineage>
</organism>
<evidence type="ECO:0000313" key="9">
    <source>
        <dbReference type="Proteomes" id="UP001652628"/>
    </source>
</evidence>
<comment type="similarity">
    <text evidence="8">Belongs to the insect chemoreceptor superfamily. Gustatory receptor (GR) family.</text>
</comment>
<dbReference type="GO" id="GO:0005886">
    <property type="term" value="C:plasma membrane"/>
    <property type="evidence" value="ECO:0007669"/>
    <property type="project" value="UniProtKB-SubCell"/>
</dbReference>
<feature type="transmembrane region" description="Helical" evidence="8">
    <location>
        <begin position="275"/>
        <end position="297"/>
    </location>
</feature>